<dbReference type="Proteomes" id="UP000437709">
    <property type="component" value="Unassembled WGS sequence"/>
</dbReference>
<dbReference type="RefSeq" id="WP_152196119.1">
    <property type="nucleotide sequence ID" value="NZ_VUKD01000004.1"/>
</dbReference>
<name>A0A6N7EGZ9_9MICO</name>
<gene>
    <name evidence="2" type="ORF">GB881_09700</name>
</gene>
<proteinExistence type="predicted"/>
<dbReference type="InterPro" id="IPR037026">
    <property type="entry name" value="Vgr_OB-fold_dom_sf"/>
</dbReference>
<protein>
    <submittedName>
        <fullName evidence="2">Baseplate assembly protein</fullName>
    </submittedName>
</protein>
<evidence type="ECO:0000313" key="2">
    <source>
        <dbReference type="EMBL" id="MPV37320.1"/>
    </source>
</evidence>
<dbReference type="EMBL" id="WHPC01000032">
    <property type="protein sequence ID" value="MPV37320.1"/>
    <property type="molecule type" value="Genomic_DNA"/>
</dbReference>
<evidence type="ECO:0000313" key="3">
    <source>
        <dbReference type="Proteomes" id="UP000437709"/>
    </source>
</evidence>
<evidence type="ECO:0000259" key="1">
    <source>
        <dbReference type="Pfam" id="PF04717"/>
    </source>
</evidence>
<sequence>MSTFYGKYRGVVRQNVDPLLLGRVQVSVPAVLGDGELSWAEVCVPYAGKGVGLFAVPPVDAHVWVEFEAGDSQRPIVAGCYWAPDEVPADPAVPEVKVWRTEGVTLTLSDLPGAGGLTVEVASPAVQTPMKLTMTSEGIALSVGASTVELTAAKVSVNGGALEVI</sequence>
<dbReference type="SUPFAM" id="SSF69255">
    <property type="entry name" value="gp5 N-terminal domain-like"/>
    <property type="match status" value="1"/>
</dbReference>
<dbReference type="InterPro" id="IPR006531">
    <property type="entry name" value="Gp5/Vgr_OB"/>
</dbReference>
<feature type="domain" description="Gp5/Type VI secretion system Vgr protein OB-fold" evidence="1">
    <location>
        <begin position="8"/>
        <end position="82"/>
    </location>
</feature>
<dbReference type="Pfam" id="PF04717">
    <property type="entry name" value="Phage_base_V"/>
    <property type="match status" value="1"/>
</dbReference>
<organism evidence="2 3">
    <name type="scientific">Georgenia subflava</name>
    <dbReference type="NCBI Taxonomy" id="1622177"/>
    <lineage>
        <taxon>Bacteria</taxon>
        <taxon>Bacillati</taxon>
        <taxon>Actinomycetota</taxon>
        <taxon>Actinomycetes</taxon>
        <taxon>Micrococcales</taxon>
        <taxon>Bogoriellaceae</taxon>
        <taxon>Georgenia</taxon>
    </lineage>
</organism>
<accession>A0A6N7EGZ9</accession>
<reference evidence="2 3" key="1">
    <citation type="submission" date="2019-10" db="EMBL/GenBank/DDBJ databases">
        <title>Georgenia wutianyii sp. nov. and Georgenia yuyongxinii sp. nov. isolated from plateau pika (Ochotona curzoniae) in the Qinghai-Tibet plateau of China.</title>
        <authorList>
            <person name="Tian Z."/>
        </authorList>
    </citation>
    <scope>NUCLEOTIDE SEQUENCE [LARGE SCALE GENOMIC DNA]</scope>
    <source>
        <strain evidence="2 3">JCM 19765</strain>
    </source>
</reference>
<dbReference type="Gene3D" id="2.40.50.230">
    <property type="entry name" value="Gp5 N-terminal domain"/>
    <property type="match status" value="1"/>
</dbReference>
<comment type="caution">
    <text evidence="2">The sequence shown here is derived from an EMBL/GenBank/DDBJ whole genome shotgun (WGS) entry which is preliminary data.</text>
</comment>
<dbReference type="AlphaFoldDB" id="A0A6N7EGZ9"/>
<keyword evidence="3" id="KW-1185">Reference proteome</keyword>